<sequence length="415" mass="47099">MPSKRRGGMLVQPAKKSRKRAEPRDETGNLIGSETSQAARKRRRPGMSMVECGYDDPDGKVEDYDHTPTFEKNSIIHYTWGRTESQPITAPRKKRRTGSLLMLPGMGLGRGRDPRMGGMFGEPEEVTIPNGPERSHLLRVSLEIREMIYGYLLIHPRPIILDATWSRAESRNVLDHSIIRTCKQISVEASAFLFRNNCWVSLIRQVHGMRTFERLIHANNIPLIKNAVIKCTSDRGGWASYTDMCSSVQKLINAGVRLRCLTLVVEPRKLLLSTTLDGLVTSSSIRYADFFLTKQRFMSLLPRVNCQVFNVIMYRPDGTRLLISIDMRALALIEHGKNKNKNKDNGGEKKRNQDSAKRVNKKIDLVRQELKGLKELFEDVFIHGVDGAEPGKCRLLDEDESITDGLALTRGFRHM</sequence>
<name>A0ABR4PY49_9HELO</name>
<reference evidence="2 3" key="1">
    <citation type="submission" date="2024-06" db="EMBL/GenBank/DDBJ databases">
        <title>Complete genome of Phlyctema vagabunda strain 19-DSS-EL-015.</title>
        <authorList>
            <person name="Fiorenzani C."/>
        </authorList>
    </citation>
    <scope>NUCLEOTIDE SEQUENCE [LARGE SCALE GENOMIC DNA]</scope>
    <source>
        <strain evidence="2 3">19-DSS-EL-015</strain>
    </source>
</reference>
<accession>A0ABR4PY49</accession>
<keyword evidence="3" id="KW-1185">Reference proteome</keyword>
<feature type="region of interest" description="Disordered" evidence="1">
    <location>
        <begin position="1"/>
        <end position="55"/>
    </location>
</feature>
<comment type="caution">
    <text evidence="2">The sequence shown here is derived from an EMBL/GenBank/DDBJ whole genome shotgun (WGS) entry which is preliminary data.</text>
</comment>
<protein>
    <submittedName>
        <fullName evidence="2">Uncharacterized protein</fullName>
    </submittedName>
</protein>
<gene>
    <name evidence="2" type="ORF">PVAG01_01802</name>
</gene>
<evidence type="ECO:0000256" key="1">
    <source>
        <dbReference type="SAM" id="MobiDB-lite"/>
    </source>
</evidence>
<feature type="region of interest" description="Disordered" evidence="1">
    <location>
        <begin position="338"/>
        <end position="358"/>
    </location>
</feature>
<evidence type="ECO:0000313" key="2">
    <source>
        <dbReference type="EMBL" id="KAL3428293.1"/>
    </source>
</evidence>
<organism evidence="2 3">
    <name type="scientific">Phlyctema vagabunda</name>
    <dbReference type="NCBI Taxonomy" id="108571"/>
    <lineage>
        <taxon>Eukaryota</taxon>
        <taxon>Fungi</taxon>
        <taxon>Dikarya</taxon>
        <taxon>Ascomycota</taxon>
        <taxon>Pezizomycotina</taxon>
        <taxon>Leotiomycetes</taxon>
        <taxon>Helotiales</taxon>
        <taxon>Dermateaceae</taxon>
        <taxon>Phlyctema</taxon>
    </lineage>
</organism>
<dbReference type="Proteomes" id="UP001629113">
    <property type="component" value="Unassembled WGS sequence"/>
</dbReference>
<evidence type="ECO:0000313" key="3">
    <source>
        <dbReference type="Proteomes" id="UP001629113"/>
    </source>
</evidence>
<dbReference type="EMBL" id="JBFCZG010000001">
    <property type="protein sequence ID" value="KAL3428293.1"/>
    <property type="molecule type" value="Genomic_DNA"/>
</dbReference>
<proteinExistence type="predicted"/>